<evidence type="ECO:0000313" key="2">
    <source>
        <dbReference type="Proteomes" id="UP000198406"/>
    </source>
</evidence>
<evidence type="ECO:0000313" key="1">
    <source>
        <dbReference type="EMBL" id="GAX29238.1"/>
    </source>
</evidence>
<dbReference type="EMBL" id="BDSP01000286">
    <property type="protein sequence ID" value="GAX29238.1"/>
    <property type="molecule type" value="Genomic_DNA"/>
</dbReference>
<keyword evidence="2" id="KW-1185">Reference proteome</keyword>
<organism evidence="1 2">
    <name type="scientific">Fistulifera solaris</name>
    <name type="common">Oleaginous diatom</name>
    <dbReference type="NCBI Taxonomy" id="1519565"/>
    <lineage>
        <taxon>Eukaryota</taxon>
        <taxon>Sar</taxon>
        <taxon>Stramenopiles</taxon>
        <taxon>Ochrophyta</taxon>
        <taxon>Bacillariophyta</taxon>
        <taxon>Bacillariophyceae</taxon>
        <taxon>Bacillariophycidae</taxon>
        <taxon>Naviculales</taxon>
        <taxon>Naviculaceae</taxon>
        <taxon>Fistulifera</taxon>
    </lineage>
</organism>
<dbReference type="InParanoid" id="A0A1Z5KTI6"/>
<accession>A0A1Z5KTI6</accession>
<proteinExistence type="predicted"/>
<protein>
    <submittedName>
        <fullName evidence="1">Uncharacterized protein</fullName>
    </submittedName>
</protein>
<gene>
    <name evidence="1" type="ORF">FisN_28Lu102</name>
</gene>
<dbReference type="AlphaFoldDB" id="A0A1Z5KTI6"/>
<comment type="caution">
    <text evidence="1">The sequence shown here is derived from an EMBL/GenBank/DDBJ whole genome shotgun (WGS) entry which is preliminary data.</text>
</comment>
<sequence>MWKRFLFAKKKHHDAKRRQRGSTKHSERTLETDCSLTEWVSEFCMIRFDNLPPTIHEYTAATSLVDKEELYYSRTDYEEFQSERTARVDDVLRQEDPFLQALESLLDKEQGSNTIDPSVLSIIAQSTLRGYESILSRSLQHQRLKTIESVLELQQTTQDAHLLRSASRIWSSTSRSFAYKLAQSDAQVSDEQLA</sequence>
<name>A0A1Z5KTI6_FISSO</name>
<reference evidence="1 2" key="1">
    <citation type="journal article" date="2015" name="Plant Cell">
        <title>Oil accumulation by the oleaginous diatom Fistulifera solaris as revealed by the genome and transcriptome.</title>
        <authorList>
            <person name="Tanaka T."/>
            <person name="Maeda Y."/>
            <person name="Veluchamy A."/>
            <person name="Tanaka M."/>
            <person name="Abida H."/>
            <person name="Marechal E."/>
            <person name="Bowler C."/>
            <person name="Muto M."/>
            <person name="Sunaga Y."/>
            <person name="Tanaka M."/>
            <person name="Yoshino T."/>
            <person name="Taniguchi T."/>
            <person name="Fukuda Y."/>
            <person name="Nemoto M."/>
            <person name="Matsumoto M."/>
            <person name="Wong P.S."/>
            <person name="Aburatani S."/>
            <person name="Fujibuchi W."/>
        </authorList>
    </citation>
    <scope>NUCLEOTIDE SEQUENCE [LARGE SCALE GENOMIC DNA]</scope>
    <source>
        <strain evidence="1 2">JPCC DA0580</strain>
    </source>
</reference>
<dbReference type="Proteomes" id="UP000198406">
    <property type="component" value="Unassembled WGS sequence"/>
</dbReference>